<evidence type="ECO:0000256" key="1">
    <source>
        <dbReference type="SAM" id="MobiDB-lite"/>
    </source>
</evidence>
<dbReference type="AlphaFoldDB" id="A0A921SUU1"/>
<sequence>MGRFSAYKLPLKSMPIGTQDFEYVLDNEFFKNIEGEDVQKGKVNVKLTVKRSAAAFELDFDLEGVIQIPCDRCLDDIDHEVKTHETLYVKFGTEYSEESDNVVIIPESEGDLNIAWFLYEFVALTIPLKHVHPAGKCNKAMSAKLRKHTARSLNDSDDEGIGSYDDEDIADEVPGAGEEMTDPRWDELKKIIEDDNN</sequence>
<dbReference type="EMBL" id="DYUD01000014">
    <property type="protein sequence ID" value="HJG88657.1"/>
    <property type="molecule type" value="Genomic_DNA"/>
</dbReference>
<protein>
    <submittedName>
        <fullName evidence="2">DUF177 domain-containing protein</fullName>
    </submittedName>
</protein>
<dbReference type="InterPro" id="IPR003772">
    <property type="entry name" value="YceD"/>
</dbReference>
<feature type="region of interest" description="Disordered" evidence="1">
    <location>
        <begin position="149"/>
        <end position="197"/>
    </location>
</feature>
<dbReference type="Pfam" id="PF02620">
    <property type="entry name" value="YceD"/>
    <property type="match status" value="1"/>
</dbReference>
<evidence type="ECO:0000313" key="2">
    <source>
        <dbReference type="EMBL" id="HJG88657.1"/>
    </source>
</evidence>
<comment type="caution">
    <text evidence="2">The sequence shown here is derived from an EMBL/GenBank/DDBJ whole genome shotgun (WGS) entry which is preliminary data.</text>
</comment>
<reference evidence="2" key="2">
    <citation type="submission" date="2021-09" db="EMBL/GenBank/DDBJ databases">
        <authorList>
            <person name="Gilroy R."/>
        </authorList>
    </citation>
    <scope>NUCLEOTIDE SEQUENCE</scope>
    <source>
        <strain evidence="2">CHK121-7720</strain>
    </source>
</reference>
<organism evidence="2 3">
    <name type="scientific">Barnesiella viscericola</name>
    <dbReference type="NCBI Taxonomy" id="397865"/>
    <lineage>
        <taxon>Bacteria</taxon>
        <taxon>Pseudomonadati</taxon>
        <taxon>Bacteroidota</taxon>
        <taxon>Bacteroidia</taxon>
        <taxon>Bacteroidales</taxon>
        <taxon>Barnesiellaceae</taxon>
        <taxon>Barnesiella</taxon>
    </lineage>
</organism>
<feature type="compositionally biased region" description="Basic and acidic residues" evidence="1">
    <location>
        <begin position="181"/>
        <end position="197"/>
    </location>
</feature>
<dbReference type="Proteomes" id="UP000757103">
    <property type="component" value="Unassembled WGS sequence"/>
</dbReference>
<reference evidence="2" key="1">
    <citation type="journal article" date="2021" name="PeerJ">
        <title>Extensive microbial diversity within the chicken gut microbiome revealed by metagenomics and culture.</title>
        <authorList>
            <person name="Gilroy R."/>
            <person name="Ravi A."/>
            <person name="Getino M."/>
            <person name="Pursley I."/>
            <person name="Horton D.L."/>
            <person name="Alikhan N.F."/>
            <person name="Baker D."/>
            <person name="Gharbi K."/>
            <person name="Hall N."/>
            <person name="Watson M."/>
            <person name="Adriaenssens E.M."/>
            <person name="Foster-Nyarko E."/>
            <person name="Jarju S."/>
            <person name="Secka A."/>
            <person name="Antonio M."/>
            <person name="Oren A."/>
            <person name="Chaudhuri R.R."/>
            <person name="La Ragione R."/>
            <person name="Hildebrand F."/>
            <person name="Pallen M.J."/>
        </authorList>
    </citation>
    <scope>NUCLEOTIDE SEQUENCE</scope>
    <source>
        <strain evidence="2">CHK121-7720</strain>
    </source>
</reference>
<proteinExistence type="predicted"/>
<gene>
    <name evidence="2" type="ORF">K8U91_04160</name>
</gene>
<accession>A0A921SUU1</accession>
<evidence type="ECO:0000313" key="3">
    <source>
        <dbReference type="Proteomes" id="UP000757103"/>
    </source>
</evidence>
<dbReference type="RefSeq" id="WP_273305709.1">
    <property type="nucleotide sequence ID" value="NZ_DYUD01000014.1"/>
</dbReference>
<name>A0A921SUU1_9BACT</name>
<feature type="compositionally biased region" description="Acidic residues" evidence="1">
    <location>
        <begin position="155"/>
        <end position="171"/>
    </location>
</feature>